<comment type="caution">
    <text evidence="3">The sequence shown here is derived from an EMBL/GenBank/DDBJ whole genome shotgun (WGS) entry which is preliminary data.</text>
</comment>
<sequence>MSGKLRIERVVTDVGDRLVKVAICTHGHNDHVTAAPELAERLHAPVLLHPGATTGPVVHGFPDHHRIDPRPAVRSSRRNARPHRAW</sequence>
<dbReference type="EMBL" id="BHYM01000070">
    <property type="protein sequence ID" value="GCE43350.1"/>
    <property type="molecule type" value="Genomic_DNA"/>
</dbReference>
<dbReference type="InterPro" id="IPR001279">
    <property type="entry name" value="Metallo-B-lactamas"/>
</dbReference>
<dbReference type="InterPro" id="IPR036866">
    <property type="entry name" value="RibonucZ/Hydroxyglut_hydro"/>
</dbReference>
<name>A0A402CI94_RHOWR</name>
<evidence type="ECO:0000313" key="4">
    <source>
        <dbReference type="Proteomes" id="UP000287519"/>
    </source>
</evidence>
<proteinExistence type="predicted"/>
<organism evidence="3 4">
    <name type="scientific">Rhodococcus wratislaviensis</name>
    <name type="common">Tsukamurella wratislaviensis</name>
    <dbReference type="NCBI Taxonomy" id="44752"/>
    <lineage>
        <taxon>Bacteria</taxon>
        <taxon>Bacillati</taxon>
        <taxon>Actinomycetota</taxon>
        <taxon>Actinomycetes</taxon>
        <taxon>Mycobacteriales</taxon>
        <taxon>Nocardiaceae</taxon>
        <taxon>Rhodococcus</taxon>
    </lineage>
</organism>
<accession>A0A402CI94</accession>
<protein>
    <submittedName>
        <fullName evidence="3">Hydrolase in cluster with formaldehyde/S-nitrosomycothiol reductase MscR</fullName>
    </submittedName>
</protein>
<feature type="region of interest" description="Disordered" evidence="1">
    <location>
        <begin position="53"/>
        <end position="86"/>
    </location>
</feature>
<feature type="compositionally biased region" description="Basic residues" evidence="1">
    <location>
        <begin position="75"/>
        <end position="86"/>
    </location>
</feature>
<gene>
    <name evidence="3" type="ORF">Rhow_007580</name>
</gene>
<dbReference type="CDD" id="cd06262">
    <property type="entry name" value="metallo-hydrolase-like_MBL-fold"/>
    <property type="match status" value="1"/>
</dbReference>
<dbReference type="AlphaFoldDB" id="A0A402CI94"/>
<keyword evidence="3" id="KW-0378">Hydrolase</keyword>
<evidence type="ECO:0000259" key="2">
    <source>
        <dbReference type="Pfam" id="PF00753"/>
    </source>
</evidence>
<dbReference type="SUPFAM" id="SSF56281">
    <property type="entry name" value="Metallo-hydrolase/oxidoreductase"/>
    <property type="match status" value="1"/>
</dbReference>
<dbReference type="GO" id="GO:0016787">
    <property type="term" value="F:hydrolase activity"/>
    <property type="evidence" value="ECO:0007669"/>
    <property type="project" value="UniProtKB-KW"/>
</dbReference>
<keyword evidence="4" id="KW-1185">Reference proteome</keyword>
<feature type="compositionally biased region" description="Basic and acidic residues" evidence="1">
    <location>
        <begin position="61"/>
        <end position="71"/>
    </location>
</feature>
<dbReference type="Pfam" id="PF00753">
    <property type="entry name" value="Lactamase_B"/>
    <property type="match status" value="1"/>
</dbReference>
<evidence type="ECO:0000313" key="3">
    <source>
        <dbReference type="EMBL" id="GCE43350.1"/>
    </source>
</evidence>
<dbReference type="Gene3D" id="3.60.15.10">
    <property type="entry name" value="Ribonuclease Z/Hydroxyacylglutathione hydrolase-like"/>
    <property type="match status" value="1"/>
</dbReference>
<feature type="domain" description="Metallo-beta-lactamase" evidence="2">
    <location>
        <begin position="15"/>
        <end position="52"/>
    </location>
</feature>
<dbReference type="Proteomes" id="UP000287519">
    <property type="component" value="Unassembled WGS sequence"/>
</dbReference>
<reference evidence="3 4" key="1">
    <citation type="submission" date="2018-11" db="EMBL/GenBank/DDBJ databases">
        <title>Microbial catabolism of amino acid.</title>
        <authorList>
            <person name="Hibi M."/>
            <person name="Ogawa J."/>
        </authorList>
    </citation>
    <scope>NUCLEOTIDE SEQUENCE [LARGE SCALE GENOMIC DNA]</scope>
    <source>
        <strain evidence="3 4">C31-06</strain>
    </source>
</reference>
<evidence type="ECO:0000256" key="1">
    <source>
        <dbReference type="SAM" id="MobiDB-lite"/>
    </source>
</evidence>